<evidence type="ECO:0000313" key="9">
    <source>
        <dbReference type="EMBL" id="RIE01334.1"/>
    </source>
</evidence>
<keyword evidence="5 6" id="KW-0413">Isomerase</keyword>
<dbReference type="AlphaFoldDB" id="A0A398CQX6"/>
<protein>
    <recommendedName>
        <fullName evidence="2">peptidylprolyl isomerase</fullName>
        <ecNumber evidence="2">5.2.1.8</ecNumber>
    </recommendedName>
</protein>
<evidence type="ECO:0000313" key="10">
    <source>
        <dbReference type="Proteomes" id="UP000266340"/>
    </source>
</evidence>
<dbReference type="GO" id="GO:0003755">
    <property type="term" value="F:peptidyl-prolyl cis-trans isomerase activity"/>
    <property type="evidence" value="ECO:0007669"/>
    <property type="project" value="UniProtKB-KW"/>
</dbReference>
<dbReference type="RefSeq" id="WP_119151593.1">
    <property type="nucleotide sequence ID" value="NZ_JBHSOV010000052.1"/>
</dbReference>
<evidence type="ECO:0000256" key="3">
    <source>
        <dbReference type="ARBA" id="ARBA00022729"/>
    </source>
</evidence>
<sequence length="321" mass="35163">MGETMRPIWPLVMAALLLTLLGLSGCTSELSPSPTQPSETPPPDASGKPVGAADPDVAVVGGRSIPRSELMERLLTAYGSQTVRAMMLRLAIRLESEALGLELKDDELERELRGMSEGYESEEQYYAAMKEQLGMNRDEVRKDARDRLLLEKIATKDISVTEQEIAGYRKAHEQEFEPRKQFQLAKIVLDDSRTAESVLDQLSGGADFAAMAARYSTDDLTASNGGELGWVDENDPFEDGAVLEEAKGMSIGETTGPIEVESGYAIIRLSGTNTIQKADESDIKEQIRRTLALEKAAPLSELEQSLLDKYEARVLDPALQP</sequence>
<comment type="caution">
    <text evidence="9">The sequence shown here is derived from an EMBL/GenBank/DDBJ whole genome shotgun (WGS) entry which is preliminary data.</text>
</comment>
<dbReference type="EMBL" id="QXJM01000040">
    <property type="protein sequence ID" value="RIE01334.1"/>
    <property type="molecule type" value="Genomic_DNA"/>
</dbReference>
<dbReference type="PROSITE" id="PS51257">
    <property type="entry name" value="PROKAR_LIPOPROTEIN"/>
    <property type="match status" value="1"/>
</dbReference>
<dbReference type="EC" id="5.2.1.8" evidence="2"/>
<evidence type="ECO:0000256" key="5">
    <source>
        <dbReference type="ARBA" id="ARBA00023235"/>
    </source>
</evidence>
<gene>
    <name evidence="9" type="ORF">D3H35_23455</name>
</gene>
<evidence type="ECO:0000256" key="1">
    <source>
        <dbReference type="ARBA" id="ARBA00000971"/>
    </source>
</evidence>
<dbReference type="InterPro" id="IPR000297">
    <property type="entry name" value="PPIase_PpiC"/>
</dbReference>
<reference evidence="9 10" key="1">
    <citation type="submission" date="2018-09" db="EMBL/GenBank/DDBJ databases">
        <title>Cohnella cavernae sp. nov., isolated from a karst cave.</title>
        <authorList>
            <person name="Zhu H."/>
        </authorList>
    </citation>
    <scope>NUCLEOTIDE SEQUENCE [LARGE SCALE GENOMIC DNA]</scope>
    <source>
        <strain evidence="9 10">K2E09-144</strain>
    </source>
</reference>
<evidence type="ECO:0000256" key="7">
    <source>
        <dbReference type="SAM" id="MobiDB-lite"/>
    </source>
</evidence>
<keyword evidence="10" id="KW-1185">Reference proteome</keyword>
<keyword evidence="3" id="KW-0732">Signal</keyword>
<accession>A0A398CQX6</accession>
<dbReference type="Gene3D" id="1.10.4030.10">
    <property type="entry name" value="Porin chaperone SurA, peptide-binding domain"/>
    <property type="match status" value="1"/>
</dbReference>
<dbReference type="SUPFAM" id="SSF54534">
    <property type="entry name" value="FKBP-like"/>
    <property type="match status" value="1"/>
</dbReference>
<dbReference type="PROSITE" id="PS50198">
    <property type="entry name" value="PPIC_PPIASE_2"/>
    <property type="match status" value="1"/>
</dbReference>
<feature type="domain" description="PpiC" evidence="8">
    <location>
        <begin position="179"/>
        <end position="271"/>
    </location>
</feature>
<feature type="compositionally biased region" description="Low complexity" evidence="7">
    <location>
        <begin position="28"/>
        <end position="38"/>
    </location>
</feature>
<evidence type="ECO:0000256" key="4">
    <source>
        <dbReference type="ARBA" id="ARBA00023110"/>
    </source>
</evidence>
<evidence type="ECO:0000256" key="6">
    <source>
        <dbReference type="PROSITE-ProRule" id="PRU00278"/>
    </source>
</evidence>
<keyword evidence="4 6" id="KW-0697">Rotamase</keyword>
<evidence type="ECO:0000259" key="8">
    <source>
        <dbReference type="PROSITE" id="PS50198"/>
    </source>
</evidence>
<organism evidence="9 10">
    <name type="scientific">Cohnella faecalis</name>
    <dbReference type="NCBI Taxonomy" id="2315694"/>
    <lineage>
        <taxon>Bacteria</taxon>
        <taxon>Bacillati</taxon>
        <taxon>Bacillota</taxon>
        <taxon>Bacilli</taxon>
        <taxon>Bacillales</taxon>
        <taxon>Paenibacillaceae</taxon>
        <taxon>Cohnella</taxon>
    </lineage>
</organism>
<dbReference type="InterPro" id="IPR046357">
    <property type="entry name" value="PPIase_dom_sf"/>
</dbReference>
<dbReference type="InterPro" id="IPR050245">
    <property type="entry name" value="PrsA_foldase"/>
</dbReference>
<evidence type="ECO:0000256" key="2">
    <source>
        <dbReference type="ARBA" id="ARBA00013194"/>
    </source>
</evidence>
<dbReference type="Pfam" id="PF00639">
    <property type="entry name" value="Rotamase"/>
    <property type="match status" value="1"/>
</dbReference>
<name>A0A398CQX6_9BACL</name>
<dbReference type="PANTHER" id="PTHR47245">
    <property type="entry name" value="PEPTIDYLPROLYL ISOMERASE"/>
    <property type="match status" value="1"/>
</dbReference>
<dbReference type="OrthoDB" id="2677468at2"/>
<dbReference type="Gene3D" id="3.10.50.40">
    <property type="match status" value="1"/>
</dbReference>
<proteinExistence type="predicted"/>
<dbReference type="Proteomes" id="UP000266340">
    <property type="component" value="Unassembled WGS sequence"/>
</dbReference>
<comment type="catalytic activity">
    <reaction evidence="1">
        <text>[protein]-peptidylproline (omega=180) = [protein]-peptidylproline (omega=0)</text>
        <dbReference type="Rhea" id="RHEA:16237"/>
        <dbReference type="Rhea" id="RHEA-COMP:10747"/>
        <dbReference type="Rhea" id="RHEA-COMP:10748"/>
        <dbReference type="ChEBI" id="CHEBI:83833"/>
        <dbReference type="ChEBI" id="CHEBI:83834"/>
        <dbReference type="EC" id="5.2.1.8"/>
    </reaction>
</comment>
<feature type="region of interest" description="Disordered" evidence="7">
    <location>
        <begin position="28"/>
        <end position="56"/>
    </location>
</feature>
<dbReference type="PANTHER" id="PTHR47245:SF1">
    <property type="entry name" value="FOLDASE PROTEIN PRSA"/>
    <property type="match status" value="1"/>
</dbReference>